<dbReference type="Gene3D" id="2.30.30.380">
    <property type="entry name" value="Zn-finger domain of Sec23/24"/>
    <property type="match status" value="2"/>
</dbReference>
<keyword evidence="8" id="KW-0966">Cell projection</keyword>
<dbReference type="Pfam" id="PF04712">
    <property type="entry name" value="Radial_spoke"/>
    <property type="match status" value="1"/>
</dbReference>
<dbReference type="PANTHER" id="PTHR13159:SF0">
    <property type="entry name" value="RADIAL SPOKE HEAD 6 HOMOLOG A"/>
    <property type="match status" value="1"/>
</dbReference>
<protein>
    <recommendedName>
        <fullName evidence="11">RanBP2-type domain-containing protein</fullName>
    </recommendedName>
</protein>
<keyword evidence="4 9" id="KW-0863">Zinc-finger</keyword>
<comment type="subcellular location">
    <subcellularLocation>
        <location evidence="1">Cytoplasm</location>
        <location evidence="1">Cytoskeleton</location>
        <location evidence="1">Cilium axoneme</location>
    </subcellularLocation>
</comment>
<dbReference type="SMART" id="SM00547">
    <property type="entry name" value="ZnF_RBZ"/>
    <property type="match status" value="2"/>
</dbReference>
<dbReference type="InterPro" id="IPR006802">
    <property type="entry name" value="Radial_spoke"/>
</dbReference>
<keyword evidence="7" id="KW-0206">Cytoskeleton</keyword>
<evidence type="ECO:0000256" key="4">
    <source>
        <dbReference type="ARBA" id="ARBA00022771"/>
    </source>
</evidence>
<feature type="domain" description="RanBP2-type" evidence="11">
    <location>
        <begin position="13"/>
        <end position="42"/>
    </location>
</feature>
<dbReference type="PANTHER" id="PTHR13159">
    <property type="entry name" value="RADIAL SPOKEHEAD-RELATED"/>
    <property type="match status" value="1"/>
</dbReference>
<dbReference type="EMBL" id="DAKRPA010000009">
    <property type="protein sequence ID" value="DBA04287.1"/>
    <property type="molecule type" value="Genomic_DNA"/>
</dbReference>
<evidence type="ECO:0000256" key="10">
    <source>
        <dbReference type="SAM" id="MobiDB-lite"/>
    </source>
</evidence>
<name>A0AAV2ZGY0_9STRA</name>
<keyword evidence="2" id="KW-0963">Cytoplasm</keyword>
<dbReference type="PROSITE" id="PS50199">
    <property type="entry name" value="ZF_RANBP2_2"/>
    <property type="match status" value="2"/>
</dbReference>
<evidence type="ECO:0000256" key="1">
    <source>
        <dbReference type="ARBA" id="ARBA00004430"/>
    </source>
</evidence>
<dbReference type="Proteomes" id="UP001146120">
    <property type="component" value="Unassembled WGS sequence"/>
</dbReference>
<evidence type="ECO:0000256" key="7">
    <source>
        <dbReference type="ARBA" id="ARBA00023212"/>
    </source>
</evidence>
<dbReference type="InterPro" id="IPR001876">
    <property type="entry name" value="Znf_RanBP2"/>
</dbReference>
<dbReference type="Pfam" id="PF00641">
    <property type="entry name" value="Zn_ribbon_RanBP"/>
    <property type="match status" value="2"/>
</dbReference>
<evidence type="ECO:0000259" key="11">
    <source>
        <dbReference type="PROSITE" id="PS50199"/>
    </source>
</evidence>
<evidence type="ECO:0000313" key="12">
    <source>
        <dbReference type="EMBL" id="DBA04287.1"/>
    </source>
</evidence>
<evidence type="ECO:0000256" key="5">
    <source>
        <dbReference type="ARBA" id="ARBA00022833"/>
    </source>
</evidence>
<evidence type="ECO:0000256" key="8">
    <source>
        <dbReference type="ARBA" id="ARBA00023273"/>
    </source>
</evidence>
<keyword evidence="3" id="KW-0479">Metal-binding</keyword>
<dbReference type="GO" id="GO:0008270">
    <property type="term" value="F:zinc ion binding"/>
    <property type="evidence" value="ECO:0007669"/>
    <property type="project" value="UniProtKB-KW"/>
</dbReference>
<feature type="region of interest" description="Disordered" evidence="10">
    <location>
        <begin position="383"/>
        <end position="402"/>
    </location>
</feature>
<dbReference type="AlphaFoldDB" id="A0AAV2ZGY0"/>
<reference evidence="12" key="1">
    <citation type="submission" date="2022-11" db="EMBL/GenBank/DDBJ databases">
        <authorList>
            <person name="Morgan W.R."/>
            <person name="Tartar A."/>
        </authorList>
    </citation>
    <scope>NUCLEOTIDE SEQUENCE</scope>
    <source>
        <strain evidence="12">ARSEF 373</strain>
    </source>
</reference>
<proteinExistence type="predicted"/>
<evidence type="ECO:0000256" key="2">
    <source>
        <dbReference type="ARBA" id="ARBA00022490"/>
    </source>
</evidence>
<dbReference type="GO" id="GO:0001534">
    <property type="term" value="C:radial spoke"/>
    <property type="evidence" value="ECO:0007669"/>
    <property type="project" value="InterPro"/>
</dbReference>
<evidence type="ECO:0000256" key="9">
    <source>
        <dbReference type="PROSITE-ProRule" id="PRU00322"/>
    </source>
</evidence>
<keyword evidence="6" id="KW-0969">Cilium</keyword>
<feature type="domain" description="RanBP2-type" evidence="11">
    <location>
        <begin position="239"/>
        <end position="269"/>
    </location>
</feature>
<accession>A0AAV2ZGY0</accession>
<dbReference type="GO" id="GO:0060294">
    <property type="term" value="P:cilium movement involved in cell motility"/>
    <property type="evidence" value="ECO:0007669"/>
    <property type="project" value="InterPro"/>
</dbReference>
<feature type="compositionally biased region" description="Polar residues" evidence="10">
    <location>
        <begin position="119"/>
        <end position="132"/>
    </location>
</feature>
<comment type="caution">
    <text evidence="12">The sequence shown here is derived from an EMBL/GenBank/DDBJ whole genome shotgun (WGS) entry which is preliminary data.</text>
</comment>
<feature type="region of interest" description="Disordered" evidence="10">
    <location>
        <begin position="119"/>
        <end position="162"/>
    </location>
</feature>
<gene>
    <name evidence="12" type="ORF">N0F65_002049</name>
</gene>
<dbReference type="InterPro" id="IPR036443">
    <property type="entry name" value="Znf_RanBP2_sf"/>
</dbReference>
<organism evidence="12 13">
    <name type="scientific">Lagenidium giganteum</name>
    <dbReference type="NCBI Taxonomy" id="4803"/>
    <lineage>
        <taxon>Eukaryota</taxon>
        <taxon>Sar</taxon>
        <taxon>Stramenopiles</taxon>
        <taxon>Oomycota</taxon>
        <taxon>Peronosporomycetes</taxon>
        <taxon>Pythiales</taxon>
        <taxon>Pythiaceae</taxon>
    </lineage>
</organism>
<dbReference type="CDD" id="cd22963">
    <property type="entry name" value="DD_CrRSP4-like"/>
    <property type="match status" value="1"/>
</dbReference>
<dbReference type="SUPFAM" id="SSF90209">
    <property type="entry name" value="Ran binding protein zinc finger-like"/>
    <property type="match status" value="2"/>
</dbReference>
<feature type="compositionally biased region" description="Basic residues" evidence="10">
    <location>
        <begin position="390"/>
        <end position="402"/>
    </location>
</feature>
<keyword evidence="13" id="KW-1185">Reference proteome</keyword>
<keyword evidence="5" id="KW-0862">Zinc</keyword>
<evidence type="ECO:0000256" key="6">
    <source>
        <dbReference type="ARBA" id="ARBA00023069"/>
    </source>
</evidence>
<reference evidence="12" key="2">
    <citation type="journal article" date="2023" name="Microbiol Resour">
        <title>Decontamination and Annotation of the Draft Genome Sequence of the Oomycete Lagenidium giganteum ARSEF 373.</title>
        <authorList>
            <person name="Morgan W.R."/>
            <person name="Tartar A."/>
        </authorList>
    </citation>
    <scope>NUCLEOTIDE SEQUENCE</scope>
    <source>
        <strain evidence="12">ARSEF 373</strain>
    </source>
</reference>
<dbReference type="PROSITE" id="PS01358">
    <property type="entry name" value="ZF_RANBP2_1"/>
    <property type="match status" value="2"/>
</dbReference>
<sequence>MLWKRVCARLTMSANEWSCSLCTLINNIDDQECAACGQARPRAASTRKAASIAEKPASLPLTRSKPGALFFFTSTNGPTWRTSRLLAPPAPTRDEGRENTMAVETTRDAMPSLATTQLMDNTTRDVGTTQSPGDVARPPIQGIYDQPPDDEPSFQLLGPSNMSFALEPPEVAESVNDAPTQPMQATAADAVSNDKDAEFARAGLDMSDSEDEDDNPRVKHLRRRNHVEDEPDAFEQDAIEGPTWECPVCTNFNSEYMPRCELCETPRPVNGPARDFTNQNDVVDLAGENDDEFDYGAASVNENPYAPVFDDHVEEPNGAGYDSPDDISDGEFVPDSYDYNAQRTPLRPHLQEFQHFVCVEDLNTDPGCAIDYRNMFAGTKRGKHYDDRLSKRRRESQKRKRAQQAQQNQQIRNLDAGIKVKQLPLNLDGKVSLLPNLVMKRNTLLTYQQEQKHAQQCLPRYGGRQVVEDRLHQPLPSGSIITIPVFAHWIHAAPTDRFQPPAHVSTSSTFVRVVKRRVDPTGRPVDEAPATWYFNARARSSDTRSTHRLQMTTLEEAKAFLKKDGGDGTNLYDHLSEVLLKILVERPESLHDSFEYISTAVKQQRYLPAGAHDGQDSALRKDAKEKQERWCNLALDLLKIKSEEEASAERVTGVADMLDEANMFEWAGIGFSRSEVFRLSVSLQKLAQANGTISMRFWGKILGYGADFYIAEGEVPGQSEPEDANAEEGAAGANKFTYWAMVDNGTYEWTRLPNVQRDQILIARQLRRFVHANLEGKVVGHPPFPGLEKHFLRAQIARISSSTVICPAGYFQTNEVGEIEPAAEPEIKTAQQLADLSSWVHFSKEINARYGRASPLPPRTGPDGEDLPWEGEEFVPPLRGLNEDNPNSWRVDRLPATLVPSVGEFAVVRSLTWPGAVSIAVGKKFLNVYVGHGTKFSRDPYQLQHPKQIQVGFGIGIGEDLGLDVDEKQGLRFDPLVEQTDILEDPTPPEPEE</sequence>
<dbReference type="GO" id="GO:0035082">
    <property type="term" value="P:axoneme assembly"/>
    <property type="evidence" value="ECO:0007669"/>
    <property type="project" value="TreeGrafter"/>
</dbReference>
<evidence type="ECO:0000256" key="3">
    <source>
        <dbReference type="ARBA" id="ARBA00022723"/>
    </source>
</evidence>
<evidence type="ECO:0000313" key="13">
    <source>
        <dbReference type="Proteomes" id="UP001146120"/>
    </source>
</evidence>